<comment type="caution">
    <text evidence="6">The sequence shown here is derived from an EMBL/GenBank/DDBJ whole genome shotgun (WGS) entry which is preliminary data.</text>
</comment>
<dbReference type="OrthoDB" id="9800375at2"/>
<reference evidence="6 7" key="1">
    <citation type="journal article" date="2017" name="Genome Announc.">
        <title>Draft Genome Sequence of Romboutsia weinsteinii sp. nov. Strain CCRI-19649(T) Isolated from Surface Water.</title>
        <authorList>
            <person name="Maheux A.F."/>
            <person name="Boudreau D.K."/>
            <person name="Berube E."/>
            <person name="Boissinot M."/>
            <person name="Cantin P."/>
            <person name="Raymond F."/>
            <person name="Corbeil J."/>
            <person name="Omar R.F."/>
            <person name="Bergeron M.G."/>
        </authorList>
    </citation>
    <scope>NUCLEOTIDE SEQUENCE [LARGE SCALE GENOMIC DNA]</scope>
    <source>
        <strain evidence="6 7">CCRI-19649</strain>
    </source>
</reference>
<sequence>MLRGMYSSVSAMINLQSKQSIITNNIANVNTNGYKSEKLISKSFDDMTITNNDKYIGGKSTSQTIGTLNLGVSIDETITNFSQGSFTETNNKSDFAIDGKGFFTVRGSDGNMYYTRDGSFKVNSQGYLVTSSGHEVMGKNTTTGVNEAIYIGNSNISLDSNNILNLDGTSRYKFNIADFNDYTNLQKVGENLYSGQGVNNTNNYNIKQGYKEGSNVNIINDTSELMSNMRAFEANQKIVQTMDSTLNKIANEIGRV</sequence>
<dbReference type="Pfam" id="PF22692">
    <property type="entry name" value="LlgE_F_G_D1"/>
    <property type="match status" value="1"/>
</dbReference>
<feature type="domain" description="Flagellar basal body rod protein N-terminal" evidence="3">
    <location>
        <begin position="5"/>
        <end position="35"/>
    </location>
</feature>
<evidence type="ECO:0000259" key="4">
    <source>
        <dbReference type="Pfam" id="PF06429"/>
    </source>
</evidence>
<organism evidence="6 7">
    <name type="scientific">Romboutsia weinsteinii</name>
    <dbReference type="NCBI Taxonomy" id="2020949"/>
    <lineage>
        <taxon>Bacteria</taxon>
        <taxon>Bacillati</taxon>
        <taxon>Bacillota</taxon>
        <taxon>Clostridia</taxon>
        <taxon>Peptostreptococcales</taxon>
        <taxon>Peptostreptococcaceae</taxon>
        <taxon>Romboutsia</taxon>
    </lineage>
</organism>
<evidence type="ECO:0000259" key="5">
    <source>
        <dbReference type="Pfam" id="PF22692"/>
    </source>
</evidence>
<gene>
    <name evidence="6" type="ORF">CHL78_003185</name>
</gene>
<dbReference type="NCBIfam" id="TIGR03506">
    <property type="entry name" value="FlgEFG_subfam"/>
    <property type="match status" value="1"/>
</dbReference>
<dbReference type="Proteomes" id="UP000215694">
    <property type="component" value="Unassembled WGS sequence"/>
</dbReference>
<dbReference type="InterPro" id="IPR037925">
    <property type="entry name" value="FlgE/F/G-like"/>
</dbReference>
<proteinExistence type="inferred from homology"/>
<evidence type="ECO:0000256" key="1">
    <source>
        <dbReference type="ARBA" id="ARBA00009677"/>
    </source>
</evidence>
<evidence type="ECO:0000259" key="3">
    <source>
        <dbReference type="Pfam" id="PF00460"/>
    </source>
</evidence>
<keyword evidence="7" id="KW-1185">Reference proteome</keyword>
<feature type="domain" description="Flagellar hook protein FlgE/F/G-like D1" evidence="5">
    <location>
        <begin position="96"/>
        <end position="151"/>
    </location>
</feature>
<keyword evidence="6" id="KW-0966">Cell projection</keyword>
<feature type="domain" description="Flagellar basal-body/hook protein C-terminal" evidence="4">
    <location>
        <begin position="207"/>
        <end position="251"/>
    </location>
</feature>
<dbReference type="SUPFAM" id="SSF117143">
    <property type="entry name" value="Flagellar hook protein flgE"/>
    <property type="match status" value="1"/>
</dbReference>
<accession>A0A371J859</accession>
<comment type="similarity">
    <text evidence="1 2">Belongs to the flagella basal body rod proteins family.</text>
</comment>
<dbReference type="InterPro" id="IPR001444">
    <property type="entry name" value="Flag_bb_rod_N"/>
</dbReference>
<evidence type="ECO:0000256" key="2">
    <source>
        <dbReference type="RuleBase" id="RU362116"/>
    </source>
</evidence>
<dbReference type="InterPro" id="IPR053967">
    <property type="entry name" value="LlgE_F_G-like_D1"/>
</dbReference>
<evidence type="ECO:0000313" key="7">
    <source>
        <dbReference type="Proteomes" id="UP000215694"/>
    </source>
</evidence>
<comment type="subcellular location">
    <subcellularLocation>
        <location evidence="2">Bacterial flagellum basal body</location>
    </subcellularLocation>
</comment>
<dbReference type="PROSITE" id="PS00588">
    <property type="entry name" value="FLAGELLA_BB_ROD"/>
    <property type="match status" value="1"/>
</dbReference>
<dbReference type="RefSeq" id="WP_094368691.1">
    <property type="nucleotide sequence ID" value="NZ_NOJY02000004.1"/>
</dbReference>
<dbReference type="EMBL" id="NOJY02000004">
    <property type="protein sequence ID" value="RDY28939.1"/>
    <property type="molecule type" value="Genomic_DNA"/>
</dbReference>
<dbReference type="PANTHER" id="PTHR30435:SF19">
    <property type="entry name" value="FLAGELLAR BASAL-BODY ROD PROTEIN FLGG"/>
    <property type="match status" value="1"/>
</dbReference>
<keyword evidence="6" id="KW-0282">Flagellum</keyword>
<dbReference type="PANTHER" id="PTHR30435">
    <property type="entry name" value="FLAGELLAR PROTEIN"/>
    <property type="match status" value="1"/>
</dbReference>
<dbReference type="Pfam" id="PF06429">
    <property type="entry name" value="Flg_bbr_C"/>
    <property type="match status" value="1"/>
</dbReference>
<dbReference type="Pfam" id="PF00460">
    <property type="entry name" value="Flg_bb_rod"/>
    <property type="match status" value="1"/>
</dbReference>
<dbReference type="InterPro" id="IPR019776">
    <property type="entry name" value="Flagellar_basal_body_rod_CS"/>
</dbReference>
<evidence type="ECO:0000313" key="6">
    <source>
        <dbReference type="EMBL" id="RDY28939.1"/>
    </source>
</evidence>
<dbReference type="InterPro" id="IPR010930">
    <property type="entry name" value="Flg_bb/hook_C_dom"/>
</dbReference>
<protein>
    <submittedName>
        <fullName evidence="6">Flagellar basal body rod protein FlgG</fullName>
    </submittedName>
</protein>
<keyword evidence="6" id="KW-0969">Cilium</keyword>
<dbReference type="AlphaFoldDB" id="A0A371J859"/>
<dbReference type="GO" id="GO:0071978">
    <property type="term" value="P:bacterial-type flagellum-dependent swarming motility"/>
    <property type="evidence" value="ECO:0007669"/>
    <property type="project" value="TreeGrafter"/>
</dbReference>
<dbReference type="InterPro" id="IPR020013">
    <property type="entry name" value="Flagellar_FlgE/F/G"/>
</dbReference>
<dbReference type="GO" id="GO:0009425">
    <property type="term" value="C:bacterial-type flagellum basal body"/>
    <property type="evidence" value="ECO:0007669"/>
    <property type="project" value="UniProtKB-SubCell"/>
</dbReference>
<keyword evidence="2" id="KW-0975">Bacterial flagellum</keyword>
<name>A0A371J859_9FIRM</name>